<comment type="caution">
    <text evidence="3">The sequence shown here is derived from an EMBL/GenBank/DDBJ whole genome shotgun (WGS) entry which is preliminary data.</text>
</comment>
<dbReference type="InterPro" id="IPR008979">
    <property type="entry name" value="Galactose-bd-like_sf"/>
</dbReference>
<dbReference type="Proteomes" id="UP000801492">
    <property type="component" value="Unassembled WGS sequence"/>
</dbReference>
<keyword evidence="4" id="KW-1185">Reference proteome</keyword>
<sequence length="348" mass="40360">MEKSQDTKLLPPFLCDHSQLENNVEETDNGLCLNNVYIPEEIILHILAFVDPNELLKCSLVCRNWNKFIKSYTFWSTLYGRKYRDSKPKQLPWYLFYCLLSTNYFNNNLLKNGNGQEGFNHWNILFDGGNGFTIEDLPAGADPLPLDLPEFQNQTSCFATSYGTCRKSQKVQLGKSKLFRYILNSYKPHIYLSEWTAGRFDCGCIYKLRCELVRSDKSEKYLSKPCAFHQVNQWEGSTWEKIEITITEYPDDIEELIFEHDGRDTQYWAGHYGSKMAGGVLKLLFDSIEPLPTDESGREIAKMFSDVKYETNGEKDIEELHDGGCCHCGGMRRRRRIRRIVHIDNGDV</sequence>
<evidence type="ECO:0000259" key="2">
    <source>
        <dbReference type="PROSITE" id="PS51114"/>
    </source>
</evidence>
<reference evidence="3" key="1">
    <citation type="submission" date="2019-08" db="EMBL/GenBank/DDBJ databases">
        <title>The genome of the North American firefly Photinus pyralis.</title>
        <authorList>
            <consortium name="Photinus pyralis genome working group"/>
            <person name="Fallon T.R."/>
            <person name="Sander Lower S.E."/>
            <person name="Weng J.-K."/>
        </authorList>
    </citation>
    <scope>NUCLEOTIDE SEQUENCE</scope>
    <source>
        <strain evidence="3">TRF0915ILg1</strain>
        <tissue evidence="3">Whole body</tissue>
    </source>
</reference>
<dbReference type="Pfam" id="PF04300">
    <property type="entry name" value="FBA"/>
    <property type="match status" value="1"/>
</dbReference>
<dbReference type="InterPro" id="IPR036047">
    <property type="entry name" value="F-box-like_dom_sf"/>
</dbReference>
<dbReference type="GO" id="GO:0061630">
    <property type="term" value="F:ubiquitin protein ligase activity"/>
    <property type="evidence" value="ECO:0007669"/>
    <property type="project" value="TreeGrafter"/>
</dbReference>
<organism evidence="3 4">
    <name type="scientific">Ignelater luminosus</name>
    <name type="common">Cucubano</name>
    <name type="synonym">Pyrophorus luminosus</name>
    <dbReference type="NCBI Taxonomy" id="2038154"/>
    <lineage>
        <taxon>Eukaryota</taxon>
        <taxon>Metazoa</taxon>
        <taxon>Ecdysozoa</taxon>
        <taxon>Arthropoda</taxon>
        <taxon>Hexapoda</taxon>
        <taxon>Insecta</taxon>
        <taxon>Pterygota</taxon>
        <taxon>Neoptera</taxon>
        <taxon>Endopterygota</taxon>
        <taxon>Coleoptera</taxon>
        <taxon>Polyphaga</taxon>
        <taxon>Elateriformia</taxon>
        <taxon>Elateroidea</taxon>
        <taxon>Elateridae</taxon>
        <taxon>Agrypninae</taxon>
        <taxon>Pyrophorini</taxon>
        <taxon>Ignelater</taxon>
    </lineage>
</organism>
<dbReference type="FunFam" id="2.60.120.260:FF:000012">
    <property type="entry name" value="F-box only protein 2"/>
    <property type="match status" value="1"/>
</dbReference>
<proteinExistence type="predicted"/>
<dbReference type="PANTHER" id="PTHR12125:SF5">
    <property type="entry name" value="F-BOX DOMAIN-CONTAINING PROTEIN"/>
    <property type="match status" value="1"/>
</dbReference>
<evidence type="ECO:0000313" key="3">
    <source>
        <dbReference type="EMBL" id="KAF2900947.1"/>
    </source>
</evidence>
<dbReference type="OrthoDB" id="1107553at2759"/>
<accession>A0A8K0DCB5</accession>
<dbReference type="EMBL" id="VTPC01001935">
    <property type="protein sequence ID" value="KAF2900947.1"/>
    <property type="molecule type" value="Genomic_DNA"/>
</dbReference>
<feature type="domain" description="FBA" evidence="2">
    <location>
        <begin position="97"/>
        <end position="285"/>
    </location>
</feature>
<dbReference type="PROSITE" id="PS50181">
    <property type="entry name" value="FBOX"/>
    <property type="match status" value="1"/>
</dbReference>
<evidence type="ECO:0000259" key="1">
    <source>
        <dbReference type="PROSITE" id="PS50181"/>
    </source>
</evidence>
<gene>
    <name evidence="3" type="ORF">ILUMI_05241</name>
</gene>
<dbReference type="SMART" id="SM01198">
    <property type="entry name" value="FBA"/>
    <property type="match status" value="1"/>
</dbReference>
<dbReference type="AlphaFoldDB" id="A0A8K0DCB5"/>
<dbReference type="PANTHER" id="PTHR12125">
    <property type="entry name" value="F-BOX ONLY PROTEIN 6-LIKE PROTEIN"/>
    <property type="match status" value="1"/>
</dbReference>
<dbReference type="GO" id="GO:0006516">
    <property type="term" value="P:glycoprotein catabolic process"/>
    <property type="evidence" value="ECO:0007669"/>
    <property type="project" value="TreeGrafter"/>
</dbReference>
<dbReference type="GO" id="GO:0005737">
    <property type="term" value="C:cytoplasm"/>
    <property type="evidence" value="ECO:0007669"/>
    <property type="project" value="TreeGrafter"/>
</dbReference>
<dbReference type="InterPro" id="IPR001810">
    <property type="entry name" value="F-box_dom"/>
</dbReference>
<evidence type="ECO:0000313" key="4">
    <source>
        <dbReference type="Proteomes" id="UP000801492"/>
    </source>
</evidence>
<feature type="domain" description="F-box" evidence="1">
    <location>
        <begin position="32"/>
        <end position="78"/>
    </location>
</feature>
<protein>
    <recommendedName>
        <fullName evidence="5">F-box only protein 6</fullName>
    </recommendedName>
</protein>
<dbReference type="GO" id="GO:0036503">
    <property type="term" value="P:ERAD pathway"/>
    <property type="evidence" value="ECO:0007669"/>
    <property type="project" value="TreeGrafter"/>
</dbReference>
<dbReference type="Gene3D" id="1.20.1280.50">
    <property type="match status" value="1"/>
</dbReference>
<name>A0A8K0DCB5_IGNLU</name>
<dbReference type="InterPro" id="IPR007397">
    <property type="entry name" value="F-box-assoc_dom"/>
</dbReference>
<dbReference type="GO" id="GO:0019005">
    <property type="term" value="C:SCF ubiquitin ligase complex"/>
    <property type="evidence" value="ECO:0007669"/>
    <property type="project" value="TreeGrafter"/>
</dbReference>
<dbReference type="SUPFAM" id="SSF81383">
    <property type="entry name" value="F-box domain"/>
    <property type="match status" value="1"/>
</dbReference>
<dbReference type="SMART" id="SM00256">
    <property type="entry name" value="FBOX"/>
    <property type="match status" value="1"/>
</dbReference>
<dbReference type="GO" id="GO:0031146">
    <property type="term" value="P:SCF-dependent proteasomal ubiquitin-dependent protein catabolic process"/>
    <property type="evidence" value="ECO:0007669"/>
    <property type="project" value="TreeGrafter"/>
</dbReference>
<dbReference type="Pfam" id="PF12937">
    <property type="entry name" value="F-box-like"/>
    <property type="match status" value="1"/>
</dbReference>
<dbReference type="Gene3D" id="2.60.120.260">
    <property type="entry name" value="Galactose-binding domain-like"/>
    <property type="match status" value="1"/>
</dbReference>
<dbReference type="InterPro" id="IPR039752">
    <property type="entry name" value="F-box_only"/>
</dbReference>
<evidence type="ECO:0008006" key="5">
    <source>
        <dbReference type="Google" id="ProtNLM"/>
    </source>
</evidence>
<dbReference type="SUPFAM" id="SSF49785">
    <property type="entry name" value="Galactose-binding domain-like"/>
    <property type="match status" value="1"/>
</dbReference>
<dbReference type="PROSITE" id="PS51114">
    <property type="entry name" value="FBA"/>
    <property type="match status" value="1"/>
</dbReference>
<dbReference type="CDD" id="cd09917">
    <property type="entry name" value="F-box_SF"/>
    <property type="match status" value="1"/>
</dbReference>